<gene>
    <name evidence="5" type="ORF">ACH5RR_007469</name>
</gene>
<organism evidence="5 6">
    <name type="scientific">Cinchona calisaya</name>
    <dbReference type="NCBI Taxonomy" id="153742"/>
    <lineage>
        <taxon>Eukaryota</taxon>
        <taxon>Viridiplantae</taxon>
        <taxon>Streptophyta</taxon>
        <taxon>Embryophyta</taxon>
        <taxon>Tracheophyta</taxon>
        <taxon>Spermatophyta</taxon>
        <taxon>Magnoliopsida</taxon>
        <taxon>eudicotyledons</taxon>
        <taxon>Gunneridae</taxon>
        <taxon>Pentapetalae</taxon>
        <taxon>asterids</taxon>
        <taxon>lamiids</taxon>
        <taxon>Gentianales</taxon>
        <taxon>Rubiaceae</taxon>
        <taxon>Cinchonoideae</taxon>
        <taxon>Cinchoneae</taxon>
        <taxon>Cinchona</taxon>
    </lineage>
</organism>
<name>A0ABD3ARW6_9GENT</name>
<proteinExistence type="predicted"/>
<evidence type="ECO:0000313" key="5">
    <source>
        <dbReference type="EMBL" id="KAL3533948.1"/>
    </source>
</evidence>
<dbReference type="AlphaFoldDB" id="A0ABD3ARW6"/>
<dbReference type="InterPro" id="IPR014977">
    <property type="entry name" value="WRC_dom"/>
</dbReference>
<comment type="caution">
    <text evidence="5">The sequence shown here is derived from an EMBL/GenBank/DDBJ whole genome shotgun (WGS) entry which is preliminary data.</text>
</comment>
<feature type="region of interest" description="Disordered" evidence="3">
    <location>
        <begin position="1"/>
        <end position="24"/>
    </location>
</feature>
<feature type="region of interest" description="Disordered" evidence="3">
    <location>
        <begin position="277"/>
        <end position="311"/>
    </location>
</feature>
<feature type="domain" description="WRC" evidence="4">
    <location>
        <begin position="224"/>
        <end position="269"/>
    </location>
</feature>
<dbReference type="EMBL" id="JBJUIK010000003">
    <property type="protein sequence ID" value="KAL3533948.1"/>
    <property type="molecule type" value="Genomic_DNA"/>
</dbReference>
<evidence type="ECO:0000256" key="1">
    <source>
        <dbReference type="ARBA" id="ARBA00023242"/>
    </source>
</evidence>
<dbReference type="Proteomes" id="UP001630127">
    <property type="component" value="Unassembled WGS sequence"/>
</dbReference>
<comment type="caution">
    <text evidence="2">Lacks conserved residue(s) required for the propagation of feature annotation.</text>
</comment>
<reference evidence="5 6" key="1">
    <citation type="submission" date="2024-11" db="EMBL/GenBank/DDBJ databases">
        <title>A near-complete genome assembly of Cinchona calisaya.</title>
        <authorList>
            <person name="Lian D.C."/>
            <person name="Zhao X.W."/>
            <person name="Wei L."/>
        </authorList>
    </citation>
    <scope>NUCLEOTIDE SEQUENCE [LARGE SCALE GENOMIC DNA]</scope>
    <source>
        <tissue evidence="5">Nenye</tissue>
    </source>
</reference>
<dbReference type="Pfam" id="PF08879">
    <property type="entry name" value="WRC"/>
    <property type="match status" value="1"/>
</dbReference>
<keyword evidence="1" id="KW-0539">Nucleus</keyword>
<keyword evidence="6" id="KW-1185">Reference proteome</keyword>
<evidence type="ECO:0000256" key="3">
    <source>
        <dbReference type="SAM" id="MobiDB-lite"/>
    </source>
</evidence>
<dbReference type="PANTHER" id="PTHR34122">
    <property type="entry name" value="EXPRESSED PROTEIN-RELATED"/>
    <property type="match status" value="1"/>
</dbReference>
<sequence>MRIRKRFPPSSIPSGALSDPQHNRFPVVQPQIQSNSHENLYAVQEEAKNYHHTKSDPQNQPFLQAATSHQEMMIPSGNPRWDFFTGHTEEKMKQKEIEDYEKWKEEEAEKSGNDTRKEIMQVELSMQLVPQPSSISPTSPVDERWCEEDKYVPLKKRKGNFKRMNSEGKETMILKPKMKSKTNKKCLDQNVDHVHVEEEMIKNTIATSSSSGVKKKSSKRGSVIMEGSRCSRVNGRGWRCCQQTLVGYSLCEHHLGKGRLRSMTSCVRNRAMTNNNTNKIGANEKDEIAPPTIPTSVEKQDNDEDCGDHEGVAEKKPLMVVPKKRMKIGAVKARSISSLLDQTNNAIVASNGNKFSG</sequence>
<evidence type="ECO:0000313" key="6">
    <source>
        <dbReference type="Proteomes" id="UP001630127"/>
    </source>
</evidence>
<dbReference type="PROSITE" id="PS51667">
    <property type="entry name" value="WRC"/>
    <property type="match status" value="1"/>
</dbReference>
<protein>
    <recommendedName>
        <fullName evidence="4">WRC domain-containing protein</fullName>
    </recommendedName>
</protein>
<evidence type="ECO:0000256" key="2">
    <source>
        <dbReference type="PROSITE-ProRule" id="PRU01002"/>
    </source>
</evidence>
<evidence type="ECO:0000259" key="4">
    <source>
        <dbReference type="PROSITE" id="PS51667"/>
    </source>
</evidence>
<dbReference type="PANTHER" id="PTHR34122:SF1">
    <property type="entry name" value="EXPRESSED PROTEIN"/>
    <property type="match status" value="1"/>
</dbReference>
<accession>A0ABD3ARW6</accession>